<reference evidence="1 2" key="1">
    <citation type="submission" date="2024-09" db="EMBL/GenBank/DDBJ databases">
        <authorList>
            <person name="Sun Q."/>
            <person name="Mori K."/>
        </authorList>
    </citation>
    <scope>NUCLEOTIDE SEQUENCE [LARGE SCALE GENOMIC DNA]</scope>
    <source>
        <strain evidence="1 2">TBRC 3947</strain>
    </source>
</reference>
<dbReference type="Proteomes" id="UP001589867">
    <property type="component" value="Unassembled WGS sequence"/>
</dbReference>
<dbReference type="RefSeq" id="WP_377260761.1">
    <property type="nucleotide sequence ID" value="NZ_JBHLUH010000081.1"/>
</dbReference>
<dbReference type="SUPFAM" id="SSF46785">
    <property type="entry name" value="Winged helix' DNA-binding domain"/>
    <property type="match status" value="1"/>
</dbReference>
<dbReference type="InterPro" id="IPR025855">
    <property type="entry name" value="Replic_Relax"/>
</dbReference>
<sequence>MPDRSYLTRLRASGGPSHELLVLLHQHRVMTTDQLARATGTPERTVRYRLDQLHDARLVECVRPGREAGSAPRHWWLRPAGARLVSGTAAADGRPSGMFVAHAAAITEVWLAMKEQVEVTGWLTDRAGWQEWERAGLWSSSRFRLTPDAVARVTLHDAANVVAFIEVDLATMTQTLLKQKLARYLAYVEDRAWEGVYPHCPPLLLLTTTATRAATFARTATQVIGEPFAPDDPAAGLVVAACGLVRQPARAVIEPCWMLPEAAAAELTLAEIFAERVDALDASERWHRHQETVVRRRADIEALRDVQSFTALADWLGSGLAAEALKTLIGTEPSEFLDSDPDLALRAVDWAEQRRRVDRFTARERARPLVSTLESLHTGVLRDQARRLLAAEEHLAEGDPRVYRLATTLAGGKLASKEEIALLNLPPARRREELQRELFGEYLIRRTAVVDRKWSGFSRRDRRRITREQLAAAYDDDHLLVCETCELMYPQDEPDVPYVAWCRYCDGALLDWPDRDRVVPVSQRVASIRSFLD</sequence>
<dbReference type="EMBL" id="JBHLUH010000081">
    <property type="protein sequence ID" value="MFC0533317.1"/>
    <property type="molecule type" value="Genomic_DNA"/>
</dbReference>
<evidence type="ECO:0000313" key="1">
    <source>
        <dbReference type="EMBL" id="MFC0533317.1"/>
    </source>
</evidence>
<organism evidence="1 2">
    <name type="scientific">Phytohabitans kaempferiae</name>
    <dbReference type="NCBI Taxonomy" id="1620943"/>
    <lineage>
        <taxon>Bacteria</taxon>
        <taxon>Bacillati</taxon>
        <taxon>Actinomycetota</taxon>
        <taxon>Actinomycetes</taxon>
        <taxon>Micromonosporales</taxon>
        <taxon>Micromonosporaceae</taxon>
    </lineage>
</organism>
<evidence type="ECO:0000313" key="2">
    <source>
        <dbReference type="Proteomes" id="UP001589867"/>
    </source>
</evidence>
<dbReference type="Pfam" id="PF13814">
    <property type="entry name" value="Replic_Relax"/>
    <property type="match status" value="1"/>
</dbReference>
<protein>
    <submittedName>
        <fullName evidence="1">Replication-relaxation family protein</fullName>
    </submittedName>
</protein>
<proteinExistence type="predicted"/>
<keyword evidence="2" id="KW-1185">Reference proteome</keyword>
<dbReference type="Gene3D" id="1.10.10.10">
    <property type="entry name" value="Winged helix-like DNA-binding domain superfamily/Winged helix DNA-binding domain"/>
    <property type="match status" value="1"/>
</dbReference>
<comment type="caution">
    <text evidence="1">The sequence shown here is derived from an EMBL/GenBank/DDBJ whole genome shotgun (WGS) entry which is preliminary data.</text>
</comment>
<dbReference type="InterPro" id="IPR036390">
    <property type="entry name" value="WH_DNA-bd_sf"/>
</dbReference>
<gene>
    <name evidence="1" type="ORF">ACFFIA_37490</name>
</gene>
<accession>A0ABV6MF28</accession>
<name>A0ABV6MF28_9ACTN</name>
<dbReference type="InterPro" id="IPR036388">
    <property type="entry name" value="WH-like_DNA-bd_sf"/>
</dbReference>